<comment type="caution">
    <text evidence="2">The sequence shown here is derived from an EMBL/GenBank/DDBJ whole genome shotgun (WGS) entry which is preliminary data.</text>
</comment>
<accession>A0A7Y0DZG7</accession>
<evidence type="ECO:0000259" key="1">
    <source>
        <dbReference type="Pfam" id="PF09413"/>
    </source>
</evidence>
<proteinExistence type="predicted"/>
<gene>
    <name evidence="2" type="ORF">HH303_08125</name>
</gene>
<protein>
    <submittedName>
        <fullName evidence="2">DUF2007 domain-containing protein</fullName>
    </submittedName>
</protein>
<dbReference type="Proteomes" id="UP000539372">
    <property type="component" value="Unassembled WGS sequence"/>
</dbReference>
<dbReference type="Pfam" id="PF09413">
    <property type="entry name" value="DUF2007"/>
    <property type="match status" value="1"/>
</dbReference>
<dbReference type="InterPro" id="IPR011322">
    <property type="entry name" value="N-reg_PII-like_a/b"/>
</dbReference>
<reference evidence="2 3" key="1">
    <citation type="submission" date="2020-04" db="EMBL/GenBank/DDBJ databases">
        <title>Rhodospirillaceae bacterium KN72 isolated from deep sea.</title>
        <authorList>
            <person name="Zhang D.-C."/>
        </authorList>
    </citation>
    <scope>NUCLEOTIDE SEQUENCE [LARGE SCALE GENOMIC DNA]</scope>
    <source>
        <strain evidence="2 3">KN72</strain>
    </source>
</reference>
<dbReference type="InterPro" id="IPR018551">
    <property type="entry name" value="DUF2007"/>
</dbReference>
<dbReference type="AlphaFoldDB" id="A0A7Y0DZG7"/>
<dbReference type="SUPFAM" id="SSF54913">
    <property type="entry name" value="GlnB-like"/>
    <property type="match status" value="1"/>
</dbReference>
<sequence>MREILRSNDPVELSFTEVLLRDSGIDCILFDAHTSILEGSIGAIPRRLMVADDDFEAAKRLLTDAGQRDDNA</sequence>
<dbReference type="Gene3D" id="3.30.70.790">
    <property type="entry name" value="UreE, C-terminal domain"/>
    <property type="match status" value="1"/>
</dbReference>
<name>A0A7Y0DZG7_9PROT</name>
<evidence type="ECO:0000313" key="2">
    <source>
        <dbReference type="EMBL" id="NMM44443.1"/>
    </source>
</evidence>
<organism evidence="2 3">
    <name type="scientific">Pacificispira spongiicola</name>
    <dbReference type="NCBI Taxonomy" id="2729598"/>
    <lineage>
        <taxon>Bacteria</taxon>
        <taxon>Pseudomonadati</taxon>
        <taxon>Pseudomonadota</taxon>
        <taxon>Alphaproteobacteria</taxon>
        <taxon>Rhodospirillales</taxon>
        <taxon>Rhodospirillaceae</taxon>
        <taxon>Pacificispira</taxon>
    </lineage>
</organism>
<feature type="domain" description="DUF2007" evidence="1">
    <location>
        <begin position="1"/>
        <end position="65"/>
    </location>
</feature>
<dbReference type="RefSeq" id="WP_169624729.1">
    <property type="nucleotide sequence ID" value="NZ_JABBNT010000002.1"/>
</dbReference>
<evidence type="ECO:0000313" key="3">
    <source>
        <dbReference type="Proteomes" id="UP000539372"/>
    </source>
</evidence>
<dbReference type="EMBL" id="JABBNT010000002">
    <property type="protein sequence ID" value="NMM44443.1"/>
    <property type="molecule type" value="Genomic_DNA"/>
</dbReference>
<keyword evidence="3" id="KW-1185">Reference proteome</keyword>